<protein>
    <submittedName>
        <fullName evidence="1">Uncharacterized protein</fullName>
    </submittedName>
</protein>
<reference evidence="2" key="1">
    <citation type="submission" date="2024-04" db="EMBL/GenBank/DDBJ databases">
        <title>Salinicola lusitanus LLJ914,a marine bacterium isolated from the Okinawa Trough.</title>
        <authorList>
            <person name="Li J."/>
        </authorList>
    </citation>
    <scope>NUCLEOTIDE SEQUENCE [LARGE SCALE GENOMIC DNA]</scope>
</reference>
<comment type="caution">
    <text evidence="1">The sequence shown here is derived from an EMBL/GenBank/DDBJ whole genome shotgun (WGS) entry which is preliminary data.</text>
</comment>
<name>A0AAW0MTY2_9GOBI</name>
<evidence type="ECO:0000313" key="2">
    <source>
        <dbReference type="Proteomes" id="UP001460270"/>
    </source>
</evidence>
<dbReference type="AlphaFoldDB" id="A0AAW0MTY2"/>
<keyword evidence="2" id="KW-1185">Reference proteome</keyword>
<gene>
    <name evidence="1" type="ORF">WMY93_033053</name>
</gene>
<dbReference type="EMBL" id="JBBPFD010000116">
    <property type="protein sequence ID" value="KAK7880318.1"/>
    <property type="molecule type" value="Genomic_DNA"/>
</dbReference>
<sequence length="186" mass="21176">MKFVFESEPQREILTNSSRDSAFKAREHTFTSHTRAHLTYTHQYSTRRKQQPAKSQQKKLRLTELRLNSEPGNNALSSAQPRTALLPSIQRGTEDARKPVWRAPDAGVVENILKKLLVTPVFPNQGYVDPRGYTSPLLGNEAGEAGPEAERWEIGLNHCFYRVFYDRAALNICSENERNGRKDVHA</sequence>
<evidence type="ECO:0000313" key="1">
    <source>
        <dbReference type="EMBL" id="KAK7880318.1"/>
    </source>
</evidence>
<accession>A0AAW0MTY2</accession>
<proteinExistence type="predicted"/>
<organism evidence="1 2">
    <name type="scientific">Mugilogobius chulae</name>
    <name type="common">yellowstripe goby</name>
    <dbReference type="NCBI Taxonomy" id="88201"/>
    <lineage>
        <taxon>Eukaryota</taxon>
        <taxon>Metazoa</taxon>
        <taxon>Chordata</taxon>
        <taxon>Craniata</taxon>
        <taxon>Vertebrata</taxon>
        <taxon>Euteleostomi</taxon>
        <taxon>Actinopterygii</taxon>
        <taxon>Neopterygii</taxon>
        <taxon>Teleostei</taxon>
        <taxon>Neoteleostei</taxon>
        <taxon>Acanthomorphata</taxon>
        <taxon>Gobiaria</taxon>
        <taxon>Gobiiformes</taxon>
        <taxon>Gobioidei</taxon>
        <taxon>Gobiidae</taxon>
        <taxon>Gobionellinae</taxon>
        <taxon>Mugilogobius</taxon>
    </lineage>
</organism>
<dbReference type="Proteomes" id="UP001460270">
    <property type="component" value="Unassembled WGS sequence"/>
</dbReference>